<feature type="compositionally biased region" description="Polar residues" evidence="2">
    <location>
        <begin position="179"/>
        <end position="195"/>
    </location>
</feature>
<feature type="region of interest" description="Disordered" evidence="2">
    <location>
        <begin position="244"/>
        <end position="304"/>
    </location>
</feature>
<accession>A0A9N8K4L5</accession>
<comment type="caution">
    <text evidence="3">The sequence shown here is derived from an EMBL/GenBank/DDBJ whole genome shotgun (WGS) entry which is preliminary data.</text>
</comment>
<feature type="region of interest" description="Disordered" evidence="2">
    <location>
        <begin position="52"/>
        <end position="75"/>
    </location>
</feature>
<feature type="coiled-coil region" evidence="1">
    <location>
        <begin position="313"/>
        <end position="373"/>
    </location>
</feature>
<evidence type="ECO:0000313" key="3">
    <source>
        <dbReference type="EMBL" id="CAD0100554.1"/>
    </source>
</evidence>
<reference evidence="3" key="1">
    <citation type="submission" date="2020-06" db="EMBL/GenBank/DDBJ databases">
        <authorList>
            <person name="Onetto C."/>
        </authorList>
    </citation>
    <scope>NUCLEOTIDE SEQUENCE</scope>
</reference>
<dbReference type="AlphaFoldDB" id="A0A9N8K4L5"/>
<keyword evidence="1" id="KW-0175">Coiled coil</keyword>
<organism evidence="3 4">
    <name type="scientific">Aureobasidium mustum</name>
    <dbReference type="NCBI Taxonomy" id="2773714"/>
    <lineage>
        <taxon>Eukaryota</taxon>
        <taxon>Fungi</taxon>
        <taxon>Dikarya</taxon>
        <taxon>Ascomycota</taxon>
        <taxon>Pezizomycotina</taxon>
        <taxon>Dothideomycetes</taxon>
        <taxon>Dothideomycetidae</taxon>
        <taxon>Dothideales</taxon>
        <taxon>Saccotheciaceae</taxon>
        <taxon>Aureobasidium</taxon>
    </lineage>
</organism>
<sequence>MKFTARSDDQVPNRPESAFDRPYDSRYGVEVSITGGRPKKSTLAEKAAKFGRQAFGGRSASAGVKDDSRRPSLPSQYTAVKNASGLYRDGSRVRSSISMSSLVSAHSKTRNVRGSVSSSIYDEPETTDPIPPLNIVKKAPLPQLPPVYPTVNTSSLTGLPSNTYRQPSLTEDDELSRYSIDSNDSTKTVTQSRADPSRSHFSWTTYAETERSLSPTTSFIDNTNLAREPDSRFSWTTTNTDATYQQDTPICSPTSIYPTSIMSRRRPVPGRESVQPKRHDSMSDVQDERPPTNHSTDKLLPQPPKTRQAMNHVEELMLRVESLEVLKTNMQKLFKELEKVDSASPIEVSERMRRENRKKMDEVRIRQDEVQRELFEVGRLLSRARAKAEEADGSTGLWLRRVTD</sequence>
<gene>
    <name evidence="3" type="ORF">AWRI4233_LOCUS9379</name>
</gene>
<feature type="compositionally biased region" description="Basic and acidic residues" evidence="2">
    <location>
        <begin position="274"/>
        <end position="297"/>
    </location>
</feature>
<feature type="region of interest" description="Disordered" evidence="2">
    <location>
        <begin position="1"/>
        <end position="26"/>
    </location>
</feature>
<evidence type="ECO:0000256" key="1">
    <source>
        <dbReference type="SAM" id="Coils"/>
    </source>
</evidence>
<protein>
    <submittedName>
        <fullName evidence="3">Uncharacterized protein</fullName>
    </submittedName>
</protein>
<evidence type="ECO:0000256" key="2">
    <source>
        <dbReference type="SAM" id="MobiDB-lite"/>
    </source>
</evidence>
<dbReference type="Proteomes" id="UP000714618">
    <property type="component" value="Unassembled WGS sequence"/>
</dbReference>
<feature type="compositionally biased region" description="Polar residues" evidence="2">
    <location>
        <begin position="244"/>
        <end position="262"/>
    </location>
</feature>
<feature type="region of interest" description="Disordered" evidence="2">
    <location>
        <begin position="101"/>
        <end position="134"/>
    </location>
</feature>
<name>A0A9N8K4L5_9PEZI</name>
<feature type="compositionally biased region" description="Polar residues" evidence="2">
    <location>
        <begin position="151"/>
        <end position="169"/>
    </location>
</feature>
<dbReference type="OrthoDB" id="4507572at2759"/>
<feature type="compositionally biased region" description="Basic and acidic residues" evidence="2">
    <location>
        <begin position="1"/>
        <end position="24"/>
    </location>
</feature>
<proteinExistence type="predicted"/>
<keyword evidence="4" id="KW-1185">Reference proteome</keyword>
<dbReference type="EMBL" id="CAIJEO010000012">
    <property type="protein sequence ID" value="CAD0100554.1"/>
    <property type="molecule type" value="Genomic_DNA"/>
</dbReference>
<feature type="region of interest" description="Disordered" evidence="2">
    <location>
        <begin position="151"/>
        <end position="195"/>
    </location>
</feature>
<evidence type="ECO:0000313" key="4">
    <source>
        <dbReference type="Proteomes" id="UP000714618"/>
    </source>
</evidence>
<dbReference type="PANTHER" id="PTHR42023">
    <property type="entry name" value="BHLH DOMAIN-CONTAINING PROTEIN"/>
    <property type="match status" value="1"/>
</dbReference>
<dbReference type="PANTHER" id="PTHR42023:SF1">
    <property type="entry name" value="BHLH DOMAIN-CONTAINING PROTEIN"/>
    <property type="match status" value="1"/>
</dbReference>